<comment type="pathway">
    <text evidence="2 14">Protein modification; protein glycosylation.</text>
</comment>
<dbReference type="InterPro" id="IPR003342">
    <property type="entry name" value="ArnT-like_N"/>
</dbReference>
<feature type="transmembrane region" description="Helical" evidence="14">
    <location>
        <begin position="337"/>
        <end position="358"/>
    </location>
</feature>
<keyword evidence="10 14" id="KW-1133">Transmembrane helix</keyword>
<reference evidence="17 18" key="1">
    <citation type="submission" date="2017-12" db="EMBL/GenBank/DDBJ databases">
        <title>Gene loss provides genomic basis for host adaptation in cereal stripe rust fungi.</title>
        <authorList>
            <person name="Xia C."/>
        </authorList>
    </citation>
    <scope>NUCLEOTIDE SEQUENCE [LARGE SCALE GENOMIC DNA]</scope>
    <source>
        <strain evidence="17 18">93TX-2</strain>
    </source>
</reference>
<dbReference type="Gene3D" id="2.80.10.50">
    <property type="match status" value="1"/>
</dbReference>
<evidence type="ECO:0000256" key="4">
    <source>
        <dbReference type="ARBA" id="ARBA00012839"/>
    </source>
</evidence>
<evidence type="ECO:0000256" key="11">
    <source>
        <dbReference type="ARBA" id="ARBA00023136"/>
    </source>
</evidence>
<dbReference type="VEuPathDB" id="FungiDB:PSTT_07461"/>
<evidence type="ECO:0000313" key="17">
    <source>
        <dbReference type="EMBL" id="POW13747.1"/>
    </source>
</evidence>
<gene>
    <name evidence="17" type="ORF">PSHT_07648</name>
</gene>
<comment type="catalytic activity">
    <reaction evidence="12 14">
        <text>a di-trans,poly-cis-dolichyl beta-D-mannosyl phosphate + L-threonyl-[protein] = 3-O-(alpha-D-mannosyl)-L-threonyl-[protein] + a di-trans,poly-cis-dolichyl phosphate + H(+)</text>
        <dbReference type="Rhea" id="RHEA:53396"/>
        <dbReference type="Rhea" id="RHEA-COMP:11060"/>
        <dbReference type="Rhea" id="RHEA-COMP:13547"/>
        <dbReference type="Rhea" id="RHEA-COMP:19498"/>
        <dbReference type="Rhea" id="RHEA-COMP:19501"/>
        <dbReference type="ChEBI" id="CHEBI:15378"/>
        <dbReference type="ChEBI" id="CHEBI:30013"/>
        <dbReference type="ChEBI" id="CHEBI:57683"/>
        <dbReference type="ChEBI" id="CHEBI:58211"/>
        <dbReference type="ChEBI" id="CHEBI:137323"/>
        <dbReference type="EC" id="2.4.1.109"/>
    </reaction>
</comment>
<evidence type="ECO:0000256" key="5">
    <source>
        <dbReference type="ARBA" id="ARBA00022676"/>
    </source>
</evidence>
<evidence type="ECO:0000256" key="15">
    <source>
        <dbReference type="SAM" id="MobiDB-lite"/>
    </source>
</evidence>
<feature type="transmembrane region" description="Helical" evidence="14">
    <location>
        <begin position="288"/>
        <end position="316"/>
    </location>
</feature>
<keyword evidence="6 14" id="KW-0808">Transferase</keyword>
<dbReference type="OrthoDB" id="292747at2759"/>
<evidence type="ECO:0000256" key="10">
    <source>
        <dbReference type="ARBA" id="ARBA00022989"/>
    </source>
</evidence>
<reference evidence="18" key="2">
    <citation type="journal article" date="2018" name="BMC Genomics">
        <title>Genomic insights into host adaptation between the wheat stripe rust pathogen (Puccinia striiformis f. sp. tritici) and the barley stripe rust pathogen (Puccinia striiformis f. sp. hordei).</title>
        <authorList>
            <person name="Xia C."/>
            <person name="Wang M."/>
            <person name="Yin C."/>
            <person name="Cornejo O.E."/>
            <person name="Hulbert S.H."/>
            <person name="Chen X."/>
        </authorList>
    </citation>
    <scope>NUCLEOTIDE SEQUENCE [LARGE SCALE GENOMIC DNA]</scope>
    <source>
        <strain evidence="18">93TX-2</strain>
    </source>
</reference>
<keyword evidence="9 14" id="KW-0256">Endoplasmic reticulum</keyword>
<evidence type="ECO:0000256" key="6">
    <source>
        <dbReference type="ARBA" id="ARBA00022679"/>
    </source>
</evidence>
<keyword evidence="18" id="KW-1185">Reference proteome</keyword>
<feature type="domain" description="MIR" evidence="16">
    <location>
        <begin position="459"/>
        <end position="518"/>
    </location>
</feature>
<dbReference type="AlphaFoldDB" id="A0A2S4VWB6"/>
<organism evidence="17 18">
    <name type="scientific">Puccinia striiformis</name>
    <dbReference type="NCBI Taxonomy" id="27350"/>
    <lineage>
        <taxon>Eukaryota</taxon>
        <taxon>Fungi</taxon>
        <taxon>Dikarya</taxon>
        <taxon>Basidiomycota</taxon>
        <taxon>Pucciniomycotina</taxon>
        <taxon>Pucciniomycetes</taxon>
        <taxon>Pucciniales</taxon>
        <taxon>Pucciniaceae</taxon>
        <taxon>Puccinia</taxon>
    </lineage>
</organism>
<reference evidence="18" key="3">
    <citation type="journal article" date="2018" name="Mol. Plant Microbe Interact.">
        <title>Genome sequence resources for the wheat stripe rust pathogen (Puccinia striiformis f. sp. tritici) and the barley stripe rust pathogen (Puccinia striiformis f. sp. hordei).</title>
        <authorList>
            <person name="Xia C."/>
            <person name="Wang M."/>
            <person name="Yin C."/>
            <person name="Cornejo O.E."/>
            <person name="Hulbert S.H."/>
            <person name="Chen X."/>
        </authorList>
    </citation>
    <scope>NUCLEOTIDE SEQUENCE [LARGE SCALE GENOMIC DNA]</scope>
    <source>
        <strain evidence="18">93TX-2</strain>
    </source>
</reference>
<dbReference type="GO" id="GO:0005789">
    <property type="term" value="C:endoplasmic reticulum membrane"/>
    <property type="evidence" value="ECO:0007669"/>
    <property type="project" value="UniProtKB-SubCell"/>
</dbReference>
<feature type="transmembrane region" description="Helical" evidence="14">
    <location>
        <begin position="249"/>
        <end position="268"/>
    </location>
</feature>
<feature type="compositionally biased region" description="Basic and acidic residues" evidence="15">
    <location>
        <begin position="32"/>
        <end position="52"/>
    </location>
</feature>
<feature type="transmembrane region" description="Helical" evidence="14">
    <location>
        <begin position="803"/>
        <end position="822"/>
    </location>
</feature>
<evidence type="ECO:0000256" key="9">
    <source>
        <dbReference type="ARBA" id="ARBA00022824"/>
    </source>
</evidence>
<dbReference type="InterPro" id="IPR027005">
    <property type="entry name" value="PMT-like"/>
</dbReference>
<comment type="subcellular location">
    <subcellularLocation>
        <location evidence="1 14">Endoplasmic reticulum membrane</location>
        <topology evidence="1 14">Multi-pass membrane protein</topology>
    </subcellularLocation>
</comment>
<dbReference type="Pfam" id="PF02815">
    <property type="entry name" value="MIR"/>
    <property type="match status" value="1"/>
</dbReference>
<evidence type="ECO:0000256" key="7">
    <source>
        <dbReference type="ARBA" id="ARBA00022692"/>
    </source>
</evidence>
<evidence type="ECO:0000313" key="18">
    <source>
        <dbReference type="Proteomes" id="UP000238274"/>
    </source>
</evidence>
<comment type="caution">
    <text evidence="17">The sequence shown here is derived from an EMBL/GenBank/DDBJ whole genome shotgun (WGS) entry which is preliminary data.</text>
</comment>
<proteinExistence type="inferred from homology"/>
<dbReference type="GO" id="GO:0004169">
    <property type="term" value="F:dolichyl-phosphate-mannose-protein mannosyltransferase activity"/>
    <property type="evidence" value="ECO:0007669"/>
    <property type="project" value="UniProtKB-UniRule"/>
</dbReference>
<accession>A0A2S4VWB6</accession>
<evidence type="ECO:0000256" key="2">
    <source>
        <dbReference type="ARBA" id="ARBA00004922"/>
    </source>
</evidence>
<feature type="transmembrane region" description="Helical" evidence="14">
    <location>
        <begin position="113"/>
        <end position="132"/>
    </location>
</feature>
<feature type="domain" description="MIR" evidence="16">
    <location>
        <begin position="390"/>
        <end position="450"/>
    </location>
</feature>
<sequence length="851" mass="97201">MRATGSSNERLASRRTPYQTRESGNIRLSKKQNHDHERAGPDIDVQRHSAKRDALSRSALTEHYDDRVYRNDYESSDKRTTDYYFGANKSRGDETAHDPNKSDDLCAYRRKDFLLMLFIGLLAALLRFKNIADPPGIAFDEVHFGKFLSFYLKRQYFFDVHPPLAKLMLAAHAWLIGYKGDFAFENIGDDYIASNVPYVELRAFSAILGSLTPILVYAIMKESGYPAFASTISALLIVFDNAHILHTRLILLDAPLILFATCSIFAYIKFYKLRYNEFTRPWWTWLTLTGLALSLTISCKLVGLFTFFTIGSAVALDLWDMLDIRRGHPLDHIGHHVMARIICLIILPFCVYLFWFWVHFAVLTHSGTGDDFMSASFQQTLIDSPLTLSAEEIRYNDTLIIQHRATKCYLHSHLHRYPVKYDDGRVSSQGQQVTCYPHDDLNNHWLIEATQPVPTSGRGQIVRHNDVIRLKHRLTDSYLYTHDVASPSMPTHQEFTTWPDVAQTDEAYNATKWEVVIDDAHAGQQWKTKASHFQLVHHVTRVAMWTRNLPALPGWGFGQQEVNGHKMYHDKTLFWVAADIVRDNTTNHASRPPPPKAKKVQTRSFFKKYFEVQVAMLQHNVDLTEYHPYASPPINWPFLLTGVSFWTSAPDLRRQVYMIGNPAGWWYCSSLGSLGPINSLEEEATHPLKLVRNTSLFLENDLTVSYCSQKLRLRLVLAFCEESSLSIRGIFHHGLGKSLPPILLNESTNFFTSLPAGSSILGFSGWCGYQFRGYRGCQPSHLDHWANDQAKAKMIVTESPKETILMVGITILFLFAGFNFIAPLTYGTPGLEADQVNRRRLLSSWTLHFAK</sequence>
<dbReference type="UniPathway" id="UPA00378"/>
<keyword evidence="11 14" id="KW-0472">Membrane</keyword>
<feature type="transmembrane region" description="Helical" evidence="14">
    <location>
        <begin position="199"/>
        <end position="219"/>
    </location>
</feature>
<comment type="catalytic activity">
    <reaction evidence="13 14">
        <text>a di-trans,poly-cis-dolichyl beta-D-mannosyl phosphate + L-seryl-[protein] = 3-O-(alpha-D-mannosyl)-L-seryl-[protein] + a di-trans,poly-cis-dolichyl phosphate + H(+)</text>
        <dbReference type="Rhea" id="RHEA:17377"/>
        <dbReference type="Rhea" id="RHEA-COMP:9863"/>
        <dbReference type="Rhea" id="RHEA-COMP:13546"/>
        <dbReference type="Rhea" id="RHEA-COMP:19498"/>
        <dbReference type="Rhea" id="RHEA-COMP:19501"/>
        <dbReference type="ChEBI" id="CHEBI:15378"/>
        <dbReference type="ChEBI" id="CHEBI:29999"/>
        <dbReference type="ChEBI" id="CHEBI:57683"/>
        <dbReference type="ChEBI" id="CHEBI:58211"/>
        <dbReference type="ChEBI" id="CHEBI:137321"/>
        <dbReference type="EC" id="2.4.1.109"/>
    </reaction>
</comment>
<dbReference type="InterPro" id="IPR032421">
    <property type="entry name" value="PMT_4TMC"/>
</dbReference>
<dbReference type="SMART" id="SM00472">
    <property type="entry name" value="MIR"/>
    <property type="match status" value="3"/>
</dbReference>
<dbReference type="PANTHER" id="PTHR10050">
    <property type="entry name" value="DOLICHYL-PHOSPHATE-MANNOSE--PROTEIN MANNOSYLTRANSFERASE"/>
    <property type="match status" value="1"/>
</dbReference>
<evidence type="ECO:0000256" key="3">
    <source>
        <dbReference type="ARBA" id="ARBA00007222"/>
    </source>
</evidence>
<feature type="region of interest" description="Disordered" evidence="15">
    <location>
        <begin position="1"/>
        <end position="52"/>
    </location>
</feature>
<evidence type="ECO:0000256" key="8">
    <source>
        <dbReference type="ARBA" id="ARBA00022737"/>
    </source>
</evidence>
<protein>
    <recommendedName>
        <fullName evidence="4 14">Dolichyl-phosphate-mannose--protein mannosyltransferase</fullName>
        <ecNumber evidence="4 14">2.4.1.109</ecNumber>
    </recommendedName>
</protein>
<dbReference type="Proteomes" id="UP000238274">
    <property type="component" value="Unassembled WGS sequence"/>
</dbReference>
<keyword evidence="8" id="KW-0677">Repeat</keyword>
<dbReference type="SUPFAM" id="SSF82109">
    <property type="entry name" value="MIR domain"/>
    <property type="match status" value="1"/>
</dbReference>
<keyword evidence="5 14" id="KW-0328">Glycosyltransferase</keyword>
<dbReference type="EMBL" id="PKSM01000095">
    <property type="protein sequence ID" value="POW13747.1"/>
    <property type="molecule type" value="Genomic_DNA"/>
</dbReference>
<dbReference type="Pfam" id="PF16192">
    <property type="entry name" value="PMT_4TMC"/>
    <property type="match status" value="1"/>
</dbReference>
<evidence type="ECO:0000256" key="13">
    <source>
        <dbReference type="ARBA" id="ARBA00045102"/>
    </source>
</evidence>
<evidence type="ECO:0000256" key="12">
    <source>
        <dbReference type="ARBA" id="ARBA00045085"/>
    </source>
</evidence>
<comment type="similarity">
    <text evidence="3 14">Belongs to the glycosyltransferase 39 family.</text>
</comment>
<keyword evidence="7 14" id="KW-0812">Transmembrane</keyword>
<dbReference type="PANTHER" id="PTHR10050:SF51">
    <property type="entry name" value="PROTEIN O-MANNOSYL-TRANSFERASE 1"/>
    <property type="match status" value="1"/>
</dbReference>
<feature type="transmembrane region" description="Helical" evidence="14">
    <location>
        <begin position="160"/>
        <end position="178"/>
    </location>
</feature>
<evidence type="ECO:0000259" key="16">
    <source>
        <dbReference type="PROSITE" id="PS50919"/>
    </source>
</evidence>
<dbReference type="VEuPathDB" id="FungiDB:PSHT_07648"/>
<evidence type="ECO:0000256" key="14">
    <source>
        <dbReference type="RuleBase" id="RU367007"/>
    </source>
</evidence>
<comment type="function">
    <text evidence="14">Transfers mannose from Dol-P-mannose to Ser or Thr residues on proteins.</text>
</comment>
<dbReference type="EC" id="2.4.1.109" evidence="4 14"/>
<feature type="compositionally biased region" description="Polar residues" evidence="15">
    <location>
        <begin position="1"/>
        <end position="23"/>
    </location>
</feature>
<dbReference type="InterPro" id="IPR036300">
    <property type="entry name" value="MIR_dom_sf"/>
</dbReference>
<dbReference type="Pfam" id="PF02366">
    <property type="entry name" value="PMT"/>
    <property type="match status" value="1"/>
</dbReference>
<dbReference type="InterPro" id="IPR016093">
    <property type="entry name" value="MIR_motif"/>
</dbReference>
<dbReference type="PROSITE" id="PS50919">
    <property type="entry name" value="MIR"/>
    <property type="match status" value="2"/>
</dbReference>
<evidence type="ECO:0000256" key="1">
    <source>
        <dbReference type="ARBA" id="ARBA00004477"/>
    </source>
</evidence>
<dbReference type="CDD" id="cd23285">
    <property type="entry name" value="beta-trefoil_MIR_PMT4-like"/>
    <property type="match status" value="1"/>
</dbReference>
<name>A0A2S4VWB6_9BASI</name>